<dbReference type="InterPro" id="IPR036410">
    <property type="entry name" value="HSP_DnaJ_Cys-rich_dom_sf"/>
</dbReference>
<keyword evidence="8" id="KW-0963">Cytoplasm</keyword>
<comment type="similarity">
    <text evidence="8">Belongs to the DnaJ family.</text>
</comment>
<feature type="binding site" evidence="8">
    <location>
        <position position="191"/>
    </location>
    <ligand>
        <name>Zn(2+)</name>
        <dbReference type="ChEBI" id="CHEBI:29105"/>
        <label>2</label>
    </ligand>
</feature>
<evidence type="ECO:0000256" key="2">
    <source>
        <dbReference type="ARBA" id="ARBA00022723"/>
    </source>
</evidence>
<comment type="cofactor">
    <cofactor evidence="8">
        <name>Zn(2+)</name>
        <dbReference type="ChEBI" id="CHEBI:29105"/>
    </cofactor>
    <text evidence="8">Binds 2 Zn(2+) ions per monomer.</text>
</comment>
<dbReference type="Proteomes" id="UP001461341">
    <property type="component" value="Chromosome"/>
</dbReference>
<accession>A0ABZ2YFK5</accession>
<keyword evidence="13" id="KW-0560">Oxidoreductase</keyword>
<feature type="repeat" description="CXXCXGXG motif" evidence="8">
    <location>
        <begin position="151"/>
        <end position="158"/>
    </location>
</feature>
<comment type="subcellular location">
    <subcellularLocation>
        <location evidence="8">Cytoplasm</location>
    </subcellularLocation>
</comment>
<evidence type="ECO:0000259" key="11">
    <source>
        <dbReference type="PROSITE" id="PS50076"/>
    </source>
</evidence>
<dbReference type="InterPro" id="IPR008971">
    <property type="entry name" value="HSP40/DnaJ_pept-bd"/>
</dbReference>
<dbReference type="Pfam" id="PF00226">
    <property type="entry name" value="DnaJ"/>
    <property type="match status" value="1"/>
</dbReference>
<organism evidence="13 14">
    <name type="scientific">Thermatribacter velox</name>
    <dbReference type="NCBI Taxonomy" id="3039681"/>
    <lineage>
        <taxon>Bacteria</taxon>
        <taxon>Pseudomonadati</taxon>
        <taxon>Atribacterota</taxon>
        <taxon>Atribacteria</taxon>
        <taxon>Atribacterales</taxon>
        <taxon>Thermatribacteraceae</taxon>
        <taxon>Thermatribacter</taxon>
    </lineage>
</organism>
<evidence type="ECO:0000256" key="5">
    <source>
        <dbReference type="ARBA" id="ARBA00022833"/>
    </source>
</evidence>
<dbReference type="SUPFAM" id="SSF57938">
    <property type="entry name" value="DnaJ/Hsp40 cysteine-rich domain"/>
    <property type="match status" value="1"/>
</dbReference>
<keyword evidence="3 8" id="KW-0677">Repeat</keyword>
<feature type="domain" description="J" evidence="11">
    <location>
        <begin position="4"/>
        <end position="69"/>
    </location>
</feature>
<feature type="binding site" evidence="8">
    <location>
        <position position="168"/>
    </location>
    <ligand>
        <name>Zn(2+)</name>
        <dbReference type="ChEBI" id="CHEBI:29105"/>
        <label>2</label>
    </ligand>
</feature>
<dbReference type="RefSeq" id="WP_369019279.1">
    <property type="nucleotide sequence ID" value="NZ_CP121689.1"/>
</dbReference>
<feature type="repeat" description="CXXCXGXG motif" evidence="8">
    <location>
        <begin position="165"/>
        <end position="172"/>
    </location>
</feature>
<evidence type="ECO:0000256" key="7">
    <source>
        <dbReference type="ARBA" id="ARBA00023186"/>
    </source>
</evidence>
<evidence type="ECO:0000256" key="1">
    <source>
        <dbReference type="ARBA" id="ARBA00022705"/>
    </source>
</evidence>
<evidence type="ECO:0000313" key="13">
    <source>
        <dbReference type="EMBL" id="WZL77113.1"/>
    </source>
</evidence>
<keyword evidence="7 8" id="KW-0143">Chaperone</keyword>
<dbReference type="InterPro" id="IPR002939">
    <property type="entry name" value="DnaJ_C"/>
</dbReference>
<dbReference type="GO" id="GO:0016491">
    <property type="term" value="F:oxidoreductase activity"/>
    <property type="evidence" value="ECO:0007669"/>
    <property type="project" value="UniProtKB-KW"/>
</dbReference>
<dbReference type="HAMAP" id="MF_01152">
    <property type="entry name" value="DnaJ"/>
    <property type="match status" value="1"/>
</dbReference>
<dbReference type="Pfam" id="PF00684">
    <property type="entry name" value="DnaJ_CXXCXGXG"/>
    <property type="match status" value="1"/>
</dbReference>
<comment type="domain">
    <text evidence="8">The J domain is necessary and sufficient to stimulate DnaK ATPase activity. Zinc center 1 plays an important role in the autonomous, DnaK-independent chaperone activity of DnaJ. Zinc center 2 is essential for interaction with DnaK and for DnaJ activity.</text>
</comment>
<dbReference type="InterPro" id="IPR001305">
    <property type="entry name" value="HSP_DnaJ_Cys-rich_dom"/>
</dbReference>
<evidence type="ECO:0000256" key="9">
    <source>
        <dbReference type="PROSITE-ProRule" id="PRU00546"/>
    </source>
</evidence>
<reference evidence="13 14" key="1">
    <citation type="submission" date="2023-03" db="EMBL/GenBank/DDBJ databases">
        <title>Novel Species.</title>
        <authorList>
            <person name="Ma S."/>
        </authorList>
    </citation>
    <scope>NUCLEOTIDE SEQUENCE [LARGE SCALE GENOMIC DNA]</scope>
    <source>
        <strain evidence="13 14">B11</strain>
    </source>
</reference>
<protein>
    <recommendedName>
        <fullName evidence="8">Chaperone protein DnaJ</fullName>
    </recommendedName>
</protein>
<dbReference type="InterPro" id="IPR012724">
    <property type="entry name" value="DnaJ"/>
</dbReference>
<dbReference type="InterPro" id="IPR036869">
    <property type="entry name" value="J_dom_sf"/>
</dbReference>
<keyword evidence="14" id="KW-1185">Reference proteome</keyword>
<dbReference type="EMBL" id="CP121689">
    <property type="protein sequence ID" value="WZL77113.1"/>
    <property type="molecule type" value="Genomic_DNA"/>
</dbReference>
<feature type="repeat" description="CXXCXGXG motif" evidence="8">
    <location>
        <begin position="191"/>
        <end position="198"/>
    </location>
</feature>
<dbReference type="InterPro" id="IPR018253">
    <property type="entry name" value="DnaJ_domain_CS"/>
</dbReference>
<dbReference type="CDD" id="cd10719">
    <property type="entry name" value="DnaJ_zf"/>
    <property type="match status" value="1"/>
</dbReference>
<dbReference type="PANTHER" id="PTHR43096">
    <property type="entry name" value="DNAJ HOMOLOG 1, MITOCHONDRIAL-RELATED"/>
    <property type="match status" value="1"/>
</dbReference>
<dbReference type="Gene3D" id="2.60.260.20">
    <property type="entry name" value="Urease metallochaperone UreE, N-terminal domain"/>
    <property type="match status" value="2"/>
</dbReference>
<dbReference type="InterPro" id="IPR001623">
    <property type="entry name" value="DnaJ_domain"/>
</dbReference>
<dbReference type="Gene3D" id="1.10.287.110">
    <property type="entry name" value="DnaJ domain"/>
    <property type="match status" value="1"/>
</dbReference>
<dbReference type="PROSITE" id="PS50076">
    <property type="entry name" value="DNAJ_2"/>
    <property type="match status" value="1"/>
</dbReference>
<evidence type="ECO:0000256" key="8">
    <source>
        <dbReference type="HAMAP-Rule" id="MF_01152"/>
    </source>
</evidence>
<evidence type="ECO:0000256" key="3">
    <source>
        <dbReference type="ARBA" id="ARBA00022737"/>
    </source>
</evidence>
<feature type="binding site" evidence="8">
    <location>
        <position position="194"/>
    </location>
    <ligand>
        <name>Zn(2+)</name>
        <dbReference type="ChEBI" id="CHEBI:29105"/>
        <label>2</label>
    </ligand>
</feature>
<feature type="binding site" evidence="8">
    <location>
        <position position="151"/>
    </location>
    <ligand>
        <name>Zn(2+)</name>
        <dbReference type="ChEBI" id="CHEBI:29105"/>
        <label>1</label>
    </ligand>
</feature>
<dbReference type="Gene3D" id="6.20.20.10">
    <property type="match status" value="2"/>
</dbReference>
<dbReference type="NCBIfam" id="TIGR02349">
    <property type="entry name" value="DnaJ_bact"/>
    <property type="match status" value="1"/>
</dbReference>
<feature type="domain" description="CR-type" evidence="12">
    <location>
        <begin position="138"/>
        <end position="217"/>
    </location>
</feature>
<dbReference type="CDD" id="cd10747">
    <property type="entry name" value="DnaJ_C"/>
    <property type="match status" value="1"/>
</dbReference>
<feature type="binding site" evidence="8">
    <location>
        <position position="154"/>
    </location>
    <ligand>
        <name>Zn(2+)</name>
        <dbReference type="ChEBI" id="CHEBI:29105"/>
        <label>1</label>
    </ligand>
</feature>
<evidence type="ECO:0000313" key="14">
    <source>
        <dbReference type="Proteomes" id="UP001461341"/>
    </source>
</evidence>
<keyword evidence="1 8" id="KW-0235">DNA replication</keyword>
<dbReference type="SMART" id="SM00271">
    <property type="entry name" value="DnaJ"/>
    <property type="match status" value="1"/>
</dbReference>
<gene>
    <name evidence="8 13" type="primary">dnaJ</name>
    <name evidence="13" type="ORF">QBE54_05210</name>
</gene>
<name>A0ABZ2YFK5_9BACT</name>
<feature type="binding site" evidence="8">
    <location>
        <position position="165"/>
    </location>
    <ligand>
        <name>Zn(2+)</name>
        <dbReference type="ChEBI" id="CHEBI:29105"/>
        <label>2</label>
    </ligand>
</feature>
<dbReference type="SUPFAM" id="SSF49493">
    <property type="entry name" value="HSP40/DnaJ peptide-binding domain"/>
    <property type="match status" value="2"/>
</dbReference>
<proteinExistence type="inferred from homology"/>
<comment type="function">
    <text evidence="8">Participates actively in the response to hyperosmotic and heat shock by preventing the aggregation of stress-denatured proteins and by disaggregating proteins, also in an autonomous, DnaK-independent fashion. Unfolded proteins bind initially to DnaJ; upon interaction with the DnaJ-bound protein, DnaK hydrolyzes its bound ATP, resulting in the formation of a stable complex. GrpE releases ADP from DnaK; ATP binding to DnaK triggers the release of the substrate protein, thus completing the reaction cycle. Several rounds of ATP-dependent interactions between DnaJ, DnaK and GrpE are required for fully efficient folding. Also involved, together with DnaK and GrpE, in the DNA replication of plasmids through activation of initiation proteins.</text>
</comment>
<dbReference type="NCBIfam" id="NF008035">
    <property type="entry name" value="PRK10767.1"/>
    <property type="match status" value="1"/>
</dbReference>
<evidence type="ECO:0000259" key="12">
    <source>
        <dbReference type="PROSITE" id="PS51188"/>
    </source>
</evidence>
<feature type="region of interest" description="Disordered" evidence="10">
    <location>
        <begin position="351"/>
        <end position="389"/>
    </location>
</feature>
<keyword evidence="5 8" id="KW-0862">Zinc</keyword>
<feature type="repeat" description="CXXCXGXG motif" evidence="8">
    <location>
        <begin position="205"/>
        <end position="212"/>
    </location>
</feature>
<dbReference type="PRINTS" id="PR00625">
    <property type="entry name" value="JDOMAIN"/>
</dbReference>
<feature type="binding site" evidence="8">
    <location>
        <position position="208"/>
    </location>
    <ligand>
        <name>Zn(2+)</name>
        <dbReference type="ChEBI" id="CHEBI:29105"/>
        <label>1</label>
    </ligand>
</feature>
<keyword evidence="2 8" id="KW-0479">Metal-binding</keyword>
<dbReference type="PROSITE" id="PS00636">
    <property type="entry name" value="DNAJ_1"/>
    <property type="match status" value="1"/>
</dbReference>
<feature type="zinc finger region" description="CR-type" evidence="9">
    <location>
        <begin position="138"/>
        <end position="217"/>
    </location>
</feature>
<evidence type="ECO:0000256" key="6">
    <source>
        <dbReference type="ARBA" id="ARBA00023016"/>
    </source>
</evidence>
<dbReference type="CDD" id="cd06257">
    <property type="entry name" value="DnaJ"/>
    <property type="match status" value="1"/>
</dbReference>
<comment type="subunit">
    <text evidence="8">Homodimer.</text>
</comment>
<evidence type="ECO:0000256" key="4">
    <source>
        <dbReference type="ARBA" id="ARBA00022771"/>
    </source>
</evidence>
<dbReference type="PROSITE" id="PS51188">
    <property type="entry name" value="ZF_CR"/>
    <property type="match status" value="1"/>
</dbReference>
<evidence type="ECO:0000256" key="10">
    <source>
        <dbReference type="SAM" id="MobiDB-lite"/>
    </source>
</evidence>
<sequence>MKKDYYEVLGVDRNASQEEIKRAYRRLARQFHPDVNPGNQEAAERFKEINEAYQVLSDPQKRVQYDRFGHAAFGNHYQTEYGDFDFNPFEDFGNFGDLFDMFFGGTRGARRSHTRTQPRKGNSVTLEINLEFEEAAFGVEKEVSFERWEECPDCKGIGGKQKITCHHCHGRGEIRHTQTSFFGTVVTSRTCAYCGGKGWTPEDTCKSCHGRGKVRRARKVKVKVPPGVDTGYRLRIAGEGEAGENGGPPGDLYIYIKVKPHRFLERKGNDLYCTVELAYSQLVLGDEIEVPTLYGTEKLHVPPGTDPEALLRLRGKGIVDPRSGVKGDQFVKLKLKIPKVLSPEHRAILEQLKNIESPPRNSSKNNGHQKRKNGGLFERLKEAFVNPEN</sequence>
<feature type="binding site" evidence="8">
    <location>
        <position position="205"/>
    </location>
    <ligand>
        <name>Zn(2+)</name>
        <dbReference type="ChEBI" id="CHEBI:29105"/>
        <label>1</label>
    </ligand>
</feature>
<dbReference type="Pfam" id="PF01556">
    <property type="entry name" value="DnaJ_C"/>
    <property type="match status" value="1"/>
</dbReference>
<keyword evidence="6 8" id="KW-0346">Stress response</keyword>
<dbReference type="PANTHER" id="PTHR43096:SF52">
    <property type="entry name" value="DNAJ HOMOLOG 1, MITOCHONDRIAL-RELATED"/>
    <property type="match status" value="1"/>
</dbReference>
<keyword evidence="4 8" id="KW-0863">Zinc-finger</keyword>
<dbReference type="SUPFAM" id="SSF46565">
    <property type="entry name" value="Chaperone J-domain"/>
    <property type="match status" value="1"/>
</dbReference>